<dbReference type="Proteomes" id="UP001300502">
    <property type="component" value="Unassembled WGS sequence"/>
</dbReference>
<evidence type="ECO:0000313" key="1">
    <source>
        <dbReference type="EMBL" id="KAK4528911.1"/>
    </source>
</evidence>
<gene>
    <name evidence="1" type="ORF">GAYE_SCF66G6859</name>
</gene>
<reference evidence="1 2" key="1">
    <citation type="submission" date="2022-07" db="EMBL/GenBank/DDBJ databases">
        <title>Genome-wide signatures of adaptation to extreme environments.</title>
        <authorList>
            <person name="Cho C.H."/>
            <person name="Yoon H.S."/>
        </authorList>
    </citation>
    <scope>NUCLEOTIDE SEQUENCE [LARGE SCALE GENOMIC DNA]</scope>
    <source>
        <strain evidence="1 2">108.79 E11</strain>
    </source>
</reference>
<keyword evidence="2" id="KW-1185">Reference proteome</keyword>
<sequence>MKNRAERLSLTCGCSLIERETARQQLESSTSSQSISWDTLQKVFVSCLQSNSSVAKQETVAFFERLWHSKKADEQTLAEKILNGIESISYEDSTQIPLELFHLWTQLLFALQSDSTRSFYLVRLLSHPHLDDILLYALCEYFMNGRKGERLNGLQMLLLPFSTLVCEGQKSDKIFHFLLTIYDCLYDDLDSIEKKTSLLNIILQLLALKKSLSPCVLGLVHKLWSSTRQDLSHRAIILHYVLAQGFEGRPELLLSLWSSTKNNLEERKLWQQTVSYFFGGNHWISITVWLMFLIIRMGKVSAALEMKQLLEFEKLSFKQSYAFIDVILTVVEYEYPHFPWRETWFNDKQVHHHTTSEEPMSRNLYGHSSTIKLKVFRHFPKYIVAIHMLEDFLQQTRMEELLWKWYVNLKNGDSTSLLELWFAICLAHLWRESNSNNSDKMSSLLHIFHQANSLEKLTFLPILFRSKWWCSISVGRLTIITWLQSWFTSCPIESYYSLVIHKWMCSIVKACKRSQSFRMYTLMVSVMVKESVIRGEPWKTSVVEEICYAVRFFPSDLQPIAYQWMEYIAKERPTWIAYSLFSNVQQPLITSSLVPDIAACCIRIVCQLCQVKLLDYTKTFQTLCKYCSYSVCDHRELELAWIEFLRTGLMLSFDEADNKNAFYKYLMASDNICKEIFQWSTRKLVNCDIEDHKYLQSIMDTWLLCFKACLSIQSVTGNVLIEWNVRIETVFDKFFSRNYHEWLKESEDTLHQLVKMMIQAVQLEWQYRKRMEWSAIERDHSIRKWSFAAPSLQEWLEQLENYISQCPCGIVQSCLRCIFVFISSLCGVNRQEEEEHKEKLFQGFYALWILSYSEVVVFQKLFWQKWLDILYTHRLTWMEQCHKKLGWKYSTFMFWQSFWSRWSVHWKEWSMSKWLEEKERNEVECFYILWDLLVGYRPLNIQPSISSFQSSSTSTYSMEEIERNIPNWWKELFHVMETRLVDSVENLSCVFRFGDWADLTLLYQKRATKGVFNVYDKMKDWMRRKIRVLFQQDAVCDVSLLKVLDPCKSSRECSDNILEKSAVNIRYYCMQQGLYDWNTAFGMQWVQSWMAQPREASLHTKEIYLDCYVRYGFLQAKNLEQMVQTWVECLSNTQDKEIIRLEFLYNAWIESRDAKMDNIGHPNAFEDALVQCLGWYHILFSHQNVDTTSWLEHWMQHRQQQ</sequence>
<organism evidence="1 2">
    <name type="scientific">Galdieria yellowstonensis</name>
    <dbReference type="NCBI Taxonomy" id="3028027"/>
    <lineage>
        <taxon>Eukaryota</taxon>
        <taxon>Rhodophyta</taxon>
        <taxon>Bangiophyceae</taxon>
        <taxon>Galdieriales</taxon>
        <taxon>Galdieriaceae</taxon>
        <taxon>Galdieria</taxon>
    </lineage>
</organism>
<dbReference type="AlphaFoldDB" id="A0AAV9INC7"/>
<protein>
    <submittedName>
        <fullName evidence="1">Uncharacterized protein</fullName>
    </submittedName>
</protein>
<accession>A0AAV9INC7</accession>
<evidence type="ECO:0000313" key="2">
    <source>
        <dbReference type="Proteomes" id="UP001300502"/>
    </source>
</evidence>
<name>A0AAV9INC7_9RHOD</name>
<dbReference type="EMBL" id="JANCYU010000071">
    <property type="protein sequence ID" value="KAK4528911.1"/>
    <property type="molecule type" value="Genomic_DNA"/>
</dbReference>
<comment type="caution">
    <text evidence="1">The sequence shown here is derived from an EMBL/GenBank/DDBJ whole genome shotgun (WGS) entry which is preliminary data.</text>
</comment>
<proteinExistence type="predicted"/>